<accession>A0A0K0FJS6</accession>
<dbReference type="AlphaFoldDB" id="A0A0K0FJS6"/>
<organism evidence="1 2">
    <name type="scientific">Strongyloides venezuelensis</name>
    <name type="common">Threadworm</name>
    <dbReference type="NCBI Taxonomy" id="75913"/>
    <lineage>
        <taxon>Eukaryota</taxon>
        <taxon>Metazoa</taxon>
        <taxon>Ecdysozoa</taxon>
        <taxon>Nematoda</taxon>
        <taxon>Chromadorea</taxon>
        <taxon>Rhabditida</taxon>
        <taxon>Tylenchina</taxon>
        <taxon>Panagrolaimomorpha</taxon>
        <taxon>Strongyloidoidea</taxon>
        <taxon>Strongyloididae</taxon>
        <taxon>Strongyloides</taxon>
    </lineage>
</organism>
<evidence type="ECO:0000313" key="1">
    <source>
        <dbReference type="Proteomes" id="UP000035680"/>
    </source>
</evidence>
<name>A0A0K0FJS6_STRVS</name>
<keyword evidence="1" id="KW-1185">Reference proteome</keyword>
<sequence length="123" mass="14248">MAKRRHAIIFKKGKSSSDDRDISTITESSFDGNIPVKEKYFVNVLIKLINGKADYTYKSKNASRYFGCKCLILEKEIMRESNEGKIQVCREKRKQKASLNTRLQQAHFSVGNQQQQPLLHQRI</sequence>
<evidence type="ECO:0000313" key="2">
    <source>
        <dbReference type="WBParaSite" id="SVE_0915200.1"/>
    </source>
</evidence>
<reference evidence="1" key="1">
    <citation type="submission" date="2014-07" db="EMBL/GenBank/DDBJ databases">
        <authorList>
            <person name="Martin A.A"/>
            <person name="De Silva N."/>
        </authorList>
    </citation>
    <scope>NUCLEOTIDE SEQUENCE</scope>
</reference>
<dbReference type="WBParaSite" id="SVE_0915200.1">
    <property type="protein sequence ID" value="SVE_0915200.1"/>
    <property type="gene ID" value="SVE_0915200"/>
</dbReference>
<reference evidence="2" key="2">
    <citation type="submission" date="2015-08" db="UniProtKB">
        <authorList>
            <consortium name="WormBaseParasite"/>
        </authorList>
    </citation>
    <scope>IDENTIFICATION</scope>
</reference>
<protein>
    <submittedName>
        <fullName evidence="2">FLYWCH-type domain-containing protein</fullName>
    </submittedName>
</protein>
<dbReference type="Proteomes" id="UP000035680">
    <property type="component" value="Unassembled WGS sequence"/>
</dbReference>
<proteinExistence type="predicted"/>